<dbReference type="Gene3D" id="3.40.630.30">
    <property type="match status" value="1"/>
</dbReference>
<dbReference type="RefSeq" id="WP_081157074.1">
    <property type="nucleotide sequence ID" value="NZ_CP133461.1"/>
</dbReference>
<accession>A0ABY9QI44</accession>
<dbReference type="InterPro" id="IPR039143">
    <property type="entry name" value="GNPNAT1-like"/>
</dbReference>
<reference evidence="2 3" key="1">
    <citation type="submission" date="2023-08" db="EMBL/GenBank/DDBJ databases">
        <title>Complete genome sequence of Geobacillus thermodenitrificans K1041, a genetically tractable strain representative of the genus Geobacillus.</title>
        <authorList>
            <person name="Kani S."/>
            <person name="Suzuki H."/>
        </authorList>
    </citation>
    <scope>NUCLEOTIDE SEQUENCE [LARGE SCALE GENOMIC DNA]</scope>
    <source>
        <strain evidence="2 3">K1041</strain>
    </source>
</reference>
<dbReference type="PROSITE" id="PS51186">
    <property type="entry name" value="GNAT"/>
    <property type="match status" value="1"/>
</dbReference>
<keyword evidence="2" id="KW-0808">Transferase</keyword>
<dbReference type="InterPro" id="IPR016181">
    <property type="entry name" value="Acyl_CoA_acyltransferase"/>
</dbReference>
<dbReference type="InterPro" id="IPR000182">
    <property type="entry name" value="GNAT_dom"/>
</dbReference>
<dbReference type="Pfam" id="PF13673">
    <property type="entry name" value="Acetyltransf_10"/>
    <property type="match status" value="1"/>
</dbReference>
<dbReference type="Proteomes" id="UP001297580">
    <property type="component" value="Chromosome"/>
</dbReference>
<name>A0ABY9QI44_GEOTD</name>
<dbReference type="EC" id="2.3.1.-" evidence="2"/>
<evidence type="ECO:0000313" key="2">
    <source>
        <dbReference type="EMBL" id="WMV77069.1"/>
    </source>
</evidence>
<evidence type="ECO:0000259" key="1">
    <source>
        <dbReference type="PROSITE" id="PS51186"/>
    </source>
</evidence>
<protein>
    <submittedName>
        <fullName evidence="2">GNAT family N-acetyltransferase</fullName>
        <ecNumber evidence="2">2.3.1.-</ecNumber>
    </submittedName>
</protein>
<dbReference type="CDD" id="cd04301">
    <property type="entry name" value="NAT_SF"/>
    <property type="match status" value="1"/>
</dbReference>
<feature type="domain" description="N-acetyltransferase" evidence="1">
    <location>
        <begin position="1"/>
        <end position="144"/>
    </location>
</feature>
<proteinExistence type="predicted"/>
<organism evidence="2 3">
    <name type="scientific">Geobacillus thermodenitrificans</name>
    <dbReference type="NCBI Taxonomy" id="33940"/>
    <lineage>
        <taxon>Bacteria</taxon>
        <taxon>Bacillati</taxon>
        <taxon>Bacillota</taxon>
        <taxon>Bacilli</taxon>
        <taxon>Bacillales</taxon>
        <taxon>Anoxybacillaceae</taxon>
        <taxon>Geobacillus</taxon>
    </lineage>
</organism>
<dbReference type="PANTHER" id="PTHR13355:SF11">
    <property type="entry name" value="GLUCOSAMINE 6-PHOSPHATE N-ACETYLTRANSFERASE"/>
    <property type="match status" value="1"/>
</dbReference>
<dbReference type="PANTHER" id="PTHR13355">
    <property type="entry name" value="GLUCOSAMINE 6-PHOSPHATE N-ACETYLTRANSFERASE"/>
    <property type="match status" value="1"/>
</dbReference>
<evidence type="ECO:0000313" key="3">
    <source>
        <dbReference type="Proteomes" id="UP001297580"/>
    </source>
</evidence>
<dbReference type="EMBL" id="CP133461">
    <property type="protein sequence ID" value="WMV77069.1"/>
    <property type="molecule type" value="Genomic_DNA"/>
</dbReference>
<sequence>MNIAIGTTKDRSLYEDALHVRRLVFIEEQNVPEEDEIDAFEQESSHLVLYDGEKPVAAGRLRFIDEGVGKIERICVLPSYRGRGVGQMVMAAIEQLAKTKGAKKVKLNAQTHAEPFYKKLGYEVISDVFMDAGIPHVTMVKSLE</sequence>
<keyword evidence="2" id="KW-0012">Acyltransferase</keyword>
<dbReference type="SUPFAM" id="SSF55729">
    <property type="entry name" value="Acyl-CoA N-acyltransferases (Nat)"/>
    <property type="match status" value="1"/>
</dbReference>
<dbReference type="GO" id="GO:0016746">
    <property type="term" value="F:acyltransferase activity"/>
    <property type="evidence" value="ECO:0007669"/>
    <property type="project" value="UniProtKB-KW"/>
</dbReference>
<gene>
    <name evidence="2" type="ORF">HSX42_04600</name>
</gene>
<keyword evidence="3" id="KW-1185">Reference proteome</keyword>